<dbReference type="RefSeq" id="WP_207449430.1">
    <property type="nucleotide sequence ID" value="NZ_CP061091.1"/>
</dbReference>
<keyword evidence="1" id="KW-0812">Transmembrane</keyword>
<reference evidence="2 3" key="1">
    <citation type="submission" date="2020-09" db="EMBL/GenBank/DDBJ databases">
        <title>Roseomonas.</title>
        <authorList>
            <person name="Zhu W."/>
        </authorList>
    </citation>
    <scope>NUCLEOTIDE SEQUENCE [LARGE SCALE GENOMIC DNA]</scope>
    <source>
        <strain evidence="2 3">1311</strain>
    </source>
</reference>
<keyword evidence="1" id="KW-0472">Membrane</keyword>
<proteinExistence type="predicted"/>
<sequence length="75" mass="8123">MTQTSPATIGGIAPSFRLGLGSALLAVTMSTNWITSTRFAMRGAEPMHPALLTMIRFGTAALVLAPWRRRLRLIP</sequence>
<organism evidence="2 3">
    <name type="scientific">Roseomonas marmotae</name>
    <dbReference type="NCBI Taxonomy" id="2768161"/>
    <lineage>
        <taxon>Bacteria</taxon>
        <taxon>Pseudomonadati</taxon>
        <taxon>Pseudomonadota</taxon>
        <taxon>Alphaproteobacteria</taxon>
        <taxon>Acetobacterales</taxon>
        <taxon>Roseomonadaceae</taxon>
        <taxon>Roseomonas</taxon>
    </lineage>
</organism>
<evidence type="ECO:0000256" key="1">
    <source>
        <dbReference type="SAM" id="Phobius"/>
    </source>
</evidence>
<feature type="transmembrane region" description="Helical" evidence="1">
    <location>
        <begin position="12"/>
        <end position="35"/>
    </location>
</feature>
<keyword evidence="3" id="KW-1185">Reference proteome</keyword>
<keyword evidence="1" id="KW-1133">Transmembrane helix</keyword>
<name>A0ABS3KG85_9PROT</name>
<accession>A0ABS3KG85</accession>
<gene>
    <name evidence="2" type="ORF">IAI60_17640</name>
</gene>
<dbReference type="EMBL" id="JACTNF010000022">
    <property type="protein sequence ID" value="MBO1076437.1"/>
    <property type="molecule type" value="Genomic_DNA"/>
</dbReference>
<evidence type="ECO:0008006" key="4">
    <source>
        <dbReference type="Google" id="ProtNLM"/>
    </source>
</evidence>
<protein>
    <recommendedName>
        <fullName evidence="4">EamA family transporter</fullName>
    </recommendedName>
</protein>
<dbReference type="Proteomes" id="UP001518990">
    <property type="component" value="Unassembled WGS sequence"/>
</dbReference>
<comment type="caution">
    <text evidence="2">The sequence shown here is derived from an EMBL/GenBank/DDBJ whole genome shotgun (WGS) entry which is preliminary data.</text>
</comment>
<feature type="transmembrane region" description="Helical" evidence="1">
    <location>
        <begin position="47"/>
        <end position="67"/>
    </location>
</feature>
<evidence type="ECO:0000313" key="3">
    <source>
        <dbReference type="Proteomes" id="UP001518990"/>
    </source>
</evidence>
<evidence type="ECO:0000313" key="2">
    <source>
        <dbReference type="EMBL" id="MBO1076437.1"/>
    </source>
</evidence>